<protein>
    <submittedName>
        <fullName evidence="1">Uncharacterized protein</fullName>
    </submittedName>
</protein>
<gene>
    <name evidence="1" type="ORF">S01H1_82153</name>
</gene>
<comment type="caution">
    <text evidence="1">The sequence shown here is derived from an EMBL/GenBank/DDBJ whole genome shotgun (WGS) entry which is preliminary data.</text>
</comment>
<sequence length="93" mass="9983">AEANITYNVSGIYYRALAVAGVEGGFRGLDGMATTDVLPVAEKALAYARENEADLKQYEPDNGWGSVNCVYRVLGVLIEVCKKDEAGAVVRVQ</sequence>
<organism evidence="1">
    <name type="scientific">marine sediment metagenome</name>
    <dbReference type="NCBI Taxonomy" id="412755"/>
    <lineage>
        <taxon>unclassified sequences</taxon>
        <taxon>metagenomes</taxon>
        <taxon>ecological metagenomes</taxon>
    </lineage>
</organism>
<evidence type="ECO:0000313" key="1">
    <source>
        <dbReference type="EMBL" id="GAG47925.1"/>
    </source>
</evidence>
<dbReference type="EMBL" id="BARS01055672">
    <property type="protein sequence ID" value="GAG47925.1"/>
    <property type="molecule type" value="Genomic_DNA"/>
</dbReference>
<name>X0XX47_9ZZZZ</name>
<proteinExistence type="predicted"/>
<reference evidence="1" key="1">
    <citation type="journal article" date="2014" name="Front. Microbiol.">
        <title>High frequency of phylogenetically diverse reductive dehalogenase-homologous genes in deep subseafloor sedimentary metagenomes.</title>
        <authorList>
            <person name="Kawai M."/>
            <person name="Futagami T."/>
            <person name="Toyoda A."/>
            <person name="Takaki Y."/>
            <person name="Nishi S."/>
            <person name="Hori S."/>
            <person name="Arai W."/>
            <person name="Tsubouchi T."/>
            <person name="Morono Y."/>
            <person name="Uchiyama I."/>
            <person name="Ito T."/>
            <person name="Fujiyama A."/>
            <person name="Inagaki F."/>
            <person name="Takami H."/>
        </authorList>
    </citation>
    <scope>NUCLEOTIDE SEQUENCE</scope>
    <source>
        <strain evidence="1">Expedition CK06-06</strain>
    </source>
</reference>
<dbReference type="AlphaFoldDB" id="X0XX47"/>
<accession>X0XX47</accession>
<feature type="non-terminal residue" evidence="1">
    <location>
        <position position="1"/>
    </location>
</feature>